<feature type="transmembrane region" description="Helical" evidence="1">
    <location>
        <begin position="324"/>
        <end position="343"/>
    </location>
</feature>
<dbReference type="Proteomes" id="UP001165575">
    <property type="component" value="Unassembled WGS sequence"/>
</dbReference>
<keyword evidence="3" id="KW-1185">Reference proteome</keyword>
<feature type="transmembrane region" description="Helical" evidence="1">
    <location>
        <begin position="288"/>
        <end position="309"/>
    </location>
</feature>
<keyword evidence="1" id="KW-0472">Membrane</keyword>
<feature type="transmembrane region" description="Helical" evidence="1">
    <location>
        <begin position="253"/>
        <end position="276"/>
    </location>
</feature>
<name>A0ABT3WJ03_9PROT</name>
<feature type="transmembrane region" description="Helical" evidence="1">
    <location>
        <begin position="185"/>
        <end position="202"/>
    </location>
</feature>
<keyword evidence="1" id="KW-0812">Transmembrane</keyword>
<feature type="transmembrane region" description="Helical" evidence="1">
    <location>
        <begin position="12"/>
        <end position="30"/>
    </location>
</feature>
<feature type="transmembrane region" description="Helical" evidence="1">
    <location>
        <begin position="85"/>
        <end position="106"/>
    </location>
</feature>
<feature type="transmembrane region" description="Helical" evidence="1">
    <location>
        <begin position="164"/>
        <end position="179"/>
    </location>
</feature>
<dbReference type="EMBL" id="JANIDX010000001">
    <property type="protein sequence ID" value="MCX5619077.1"/>
    <property type="molecule type" value="Genomic_DNA"/>
</dbReference>
<evidence type="ECO:0008006" key="4">
    <source>
        <dbReference type="Google" id="ProtNLM"/>
    </source>
</evidence>
<gene>
    <name evidence="2" type="ORF">NQF89_01365</name>
</gene>
<feature type="transmembrane region" description="Helical" evidence="1">
    <location>
        <begin position="209"/>
        <end position="233"/>
    </location>
</feature>
<evidence type="ECO:0000313" key="2">
    <source>
        <dbReference type="EMBL" id="MCX5619077.1"/>
    </source>
</evidence>
<feature type="transmembrane region" description="Helical" evidence="1">
    <location>
        <begin position="355"/>
        <end position="372"/>
    </location>
</feature>
<feature type="transmembrane region" description="Helical" evidence="1">
    <location>
        <begin position="61"/>
        <end position="79"/>
    </location>
</feature>
<feature type="transmembrane region" description="Helical" evidence="1">
    <location>
        <begin position="135"/>
        <end position="157"/>
    </location>
</feature>
<evidence type="ECO:0000313" key="3">
    <source>
        <dbReference type="Proteomes" id="UP001165575"/>
    </source>
</evidence>
<protein>
    <recommendedName>
        <fullName evidence="4">Glycosyltransferase RgtA/B/C/D-like domain-containing protein</fullName>
    </recommendedName>
</protein>
<sequence>MEKVKKSSILPIILIIYGVFVAYREVFSLWKVDSDIAVFPVMIRYFLTEGWSALKTFHFPIDNWFFSIIIPYGIVFHFFGEQSTLLLVLGAVVFCLTAFFAGLLVFKLSSLNQGLWCGALILAAPQIALGRGGFLLYSVAHNASMLWGLFGVLLCLLSIRKQNIFFLILSGVVFSLSSFSDPWMLPVFVLPIIISSFIMFFLESGRKRLFYTVWFFIGLFVIIFSETHCLGLFPISAIYKKGFTSVNLSWKSIIFTSASVSYYFNFIPLLNFNNFYGVLLSEEKRNALLYYIAMVVNFLIFFFIIYTLIKSIKRKYLFPERENLFTFMLFILSILGIFSASVVFKGVNNIRLARYIVNIYYALIICVCLLPWKSMDPSIRKKFYALGFLFLSASILSNKSVWKGPALLSSFDVENEVISFLNNEQIQYAYGDYWGLEAHTITWKSHYEKVVRPLLYTMDYHGFLPTIWTSPNWYHVPSSQKWVFVLTNLGDDRVCPPYPSCREAVLNQFGSPLYIKQKHQVTFFVYAGNKMNLPYDINVENWKKPLSISYDSVLSWKDFYPEIELNGNNLISVDGWEWAKHGVVTTEEYATVHVPVLDRSSTLVRMWVHLSSNKMDQLPVDVLYRGKVVAQWVVPSHESIYYLELPIEPGQNSLDYQFHILNYKAKQKPVNGIRMYRVKVLDHGG</sequence>
<organism evidence="2 3">
    <name type="scientific">Bombella pollinis</name>
    <dbReference type="NCBI Taxonomy" id="2967337"/>
    <lineage>
        <taxon>Bacteria</taxon>
        <taxon>Pseudomonadati</taxon>
        <taxon>Pseudomonadota</taxon>
        <taxon>Alphaproteobacteria</taxon>
        <taxon>Acetobacterales</taxon>
        <taxon>Acetobacteraceae</taxon>
        <taxon>Bombella</taxon>
    </lineage>
</organism>
<dbReference type="RefSeq" id="WP_266137322.1">
    <property type="nucleotide sequence ID" value="NZ_JANIDX010000001.1"/>
</dbReference>
<reference evidence="2 3" key="1">
    <citation type="submission" date="2022-07" db="EMBL/GenBank/DDBJ databases">
        <title>Bombella genomes.</title>
        <authorList>
            <person name="Harer L."/>
            <person name="Styblova S."/>
            <person name="Ehrmann M."/>
        </authorList>
    </citation>
    <scope>NUCLEOTIDE SEQUENCE [LARGE SCALE GENOMIC DNA]</scope>
    <source>
        <strain evidence="2 3">TMW 2.2556</strain>
    </source>
</reference>
<comment type="caution">
    <text evidence="2">The sequence shown here is derived from an EMBL/GenBank/DDBJ whole genome shotgun (WGS) entry which is preliminary data.</text>
</comment>
<keyword evidence="1" id="KW-1133">Transmembrane helix</keyword>
<evidence type="ECO:0000256" key="1">
    <source>
        <dbReference type="SAM" id="Phobius"/>
    </source>
</evidence>
<proteinExistence type="predicted"/>
<accession>A0ABT3WJ03</accession>